<dbReference type="AlphaFoldDB" id="A0A6P1M8N5"/>
<accession>A0A6P1M8N5</accession>
<keyword evidence="2" id="KW-1185">Reference proteome</keyword>
<gene>
    <name evidence="1" type="ORF">GT409_03085</name>
</gene>
<protein>
    <recommendedName>
        <fullName evidence="3">DNA-binding protein</fullName>
    </recommendedName>
</protein>
<name>A0A6P1M8N5_9BACT</name>
<sequence length="96" mass="10744">MTVTDEQIIQAVFAATDEAKERALQILRGEELPADSNEPLFLTMGEACELIPCSRATLWRIIKAGRLTKIEIYPNAFRLRRTDVLDLARGKAVSRG</sequence>
<proteinExistence type="predicted"/>
<dbReference type="EMBL" id="CP047593">
    <property type="protein sequence ID" value="QHI68478.1"/>
    <property type="molecule type" value="Genomic_DNA"/>
</dbReference>
<evidence type="ECO:0000313" key="1">
    <source>
        <dbReference type="EMBL" id="QHI68478.1"/>
    </source>
</evidence>
<dbReference type="RefSeq" id="WP_160626839.1">
    <property type="nucleotide sequence ID" value="NZ_CP047593.1"/>
</dbReference>
<evidence type="ECO:0008006" key="3">
    <source>
        <dbReference type="Google" id="ProtNLM"/>
    </source>
</evidence>
<dbReference type="KEGG" id="taer:GT409_03085"/>
<evidence type="ECO:0000313" key="2">
    <source>
        <dbReference type="Proteomes" id="UP000464954"/>
    </source>
</evidence>
<reference evidence="1 2" key="1">
    <citation type="submission" date="2020-01" db="EMBL/GenBank/DDBJ databases">
        <title>Ponticoccus aerotolerans gen. nov., sp. nov., an anaerobic bacterium and proposal of Ponticoccusceae fam. nov., Ponticoccusles ord. nov. and Ponticoccuse classis nov. in the phylum Kiritimatiellaeota.</title>
        <authorList>
            <person name="Zhou L.Y."/>
            <person name="Du Z.J."/>
        </authorList>
    </citation>
    <scope>NUCLEOTIDE SEQUENCE [LARGE SCALE GENOMIC DNA]</scope>
    <source>
        <strain evidence="1 2">S-5007</strain>
    </source>
</reference>
<organism evidence="1 2">
    <name type="scientific">Tichowtungia aerotolerans</name>
    <dbReference type="NCBI Taxonomy" id="2697043"/>
    <lineage>
        <taxon>Bacteria</taxon>
        <taxon>Pseudomonadati</taxon>
        <taxon>Kiritimatiellota</taxon>
        <taxon>Tichowtungiia</taxon>
        <taxon>Tichowtungiales</taxon>
        <taxon>Tichowtungiaceae</taxon>
        <taxon>Tichowtungia</taxon>
    </lineage>
</organism>
<dbReference type="Proteomes" id="UP000464954">
    <property type="component" value="Chromosome"/>
</dbReference>